<dbReference type="AlphaFoldDB" id="A0A392VL24"/>
<feature type="non-terminal residue" evidence="2">
    <location>
        <position position="1"/>
    </location>
</feature>
<accession>A0A392VL24</accession>
<evidence type="ECO:0000313" key="2">
    <source>
        <dbReference type="EMBL" id="MCI87100.1"/>
    </source>
</evidence>
<comment type="caution">
    <text evidence="2">The sequence shown here is derived from an EMBL/GenBank/DDBJ whole genome shotgun (WGS) entry which is preliminary data.</text>
</comment>
<evidence type="ECO:0000256" key="1">
    <source>
        <dbReference type="SAM" id="MobiDB-lite"/>
    </source>
</evidence>
<dbReference type="Proteomes" id="UP000265520">
    <property type="component" value="Unassembled WGS sequence"/>
</dbReference>
<organism evidence="2 3">
    <name type="scientific">Trifolium medium</name>
    <dbReference type="NCBI Taxonomy" id="97028"/>
    <lineage>
        <taxon>Eukaryota</taxon>
        <taxon>Viridiplantae</taxon>
        <taxon>Streptophyta</taxon>
        <taxon>Embryophyta</taxon>
        <taxon>Tracheophyta</taxon>
        <taxon>Spermatophyta</taxon>
        <taxon>Magnoliopsida</taxon>
        <taxon>eudicotyledons</taxon>
        <taxon>Gunneridae</taxon>
        <taxon>Pentapetalae</taxon>
        <taxon>rosids</taxon>
        <taxon>fabids</taxon>
        <taxon>Fabales</taxon>
        <taxon>Fabaceae</taxon>
        <taxon>Papilionoideae</taxon>
        <taxon>50 kb inversion clade</taxon>
        <taxon>NPAAA clade</taxon>
        <taxon>Hologalegina</taxon>
        <taxon>IRL clade</taxon>
        <taxon>Trifolieae</taxon>
        <taxon>Trifolium</taxon>
    </lineage>
</organism>
<reference evidence="2 3" key="1">
    <citation type="journal article" date="2018" name="Front. Plant Sci.">
        <title>Red Clover (Trifolium pratense) and Zigzag Clover (T. medium) - A Picture of Genomic Similarities and Differences.</title>
        <authorList>
            <person name="Dluhosova J."/>
            <person name="Istvanek J."/>
            <person name="Nedelnik J."/>
            <person name="Repkova J."/>
        </authorList>
    </citation>
    <scope>NUCLEOTIDE SEQUENCE [LARGE SCALE GENOMIC DNA]</scope>
    <source>
        <strain evidence="3">cv. 10/8</strain>
        <tissue evidence="2">Leaf</tissue>
    </source>
</reference>
<dbReference type="EMBL" id="LXQA011157548">
    <property type="protein sequence ID" value="MCI87100.1"/>
    <property type="molecule type" value="Genomic_DNA"/>
</dbReference>
<proteinExistence type="predicted"/>
<feature type="region of interest" description="Disordered" evidence="1">
    <location>
        <begin position="1"/>
        <end position="68"/>
    </location>
</feature>
<feature type="compositionally biased region" description="Basic and acidic residues" evidence="1">
    <location>
        <begin position="26"/>
        <end position="39"/>
    </location>
</feature>
<keyword evidence="3" id="KW-1185">Reference proteome</keyword>
<protein>
    <submittedName>
        <fullName evidence="2">Uncharacterized protein</fullName>
    </submittedName>
</protein>
<evidence type="ECO:0000313" key="3">
    <source>
        <dbReference type="Proteomes" id="UP000265520"/>
    </source>
</evidence>
<name>A0A392VL24_9FABA</name>
<sequence length="68" mass="7680">AQAKKKKPEDKASTTKAANVQRKLKSKQEESSESEKADSDYAEYLRTYDPKDEDSGSEEVTQKLPRTT</sequence>
<feature type="non-terminal residue" evidence="2">
    <location>
        <position position="68"/>
    </location>
</feature>